<dbReference type="GO" id="GO:0030170">
    <property type="term" value="F:pyridoxal phosphate binding"/>
    <property type="evidence" value="ECO:0007669"/>
    <property type="project" value="InterPro"/>
</dbReference>
<sequence length="434" mass="47756">MIMKNQLIDQHPIIGQMAAGEAVFWKNEYYTAYQTDAPDAFLKREDIMEADRRLSRFAPFMESAFPETKAQDGIIESPLVHADGMKDFLGERYGTSIAGPLYIKADDSLTVSGSVKARGGIYEVLKHAEDLALEHGLINPDEDYAQFDSEKFRKFFSEYTIVCGSTGNLGLSIGIIGAALGFKVVIHMSSDAKQWKKDMLRRNGVKVVEHDDDYSRAVEEGREEALRDDKGYFVDDEDSEPLFLGYAVAALRLEKQLEAQGMTVDEAHPLYVYLPCGVGSAPGGISFGLKHVFGDAVHPVFAEPVQSPCMMLGMITGMHDEVSVRDIGLDNRTIADGLAVGRPSKFAGKLLAGSIHSFYTVQDAEMYTLLAELYDREGMKIEPSAAAGLPGPAILHQNTGRPGIRNATHIVWSTGGSMVPEEEWRKDYLRGSRG</sequence>
<comment type="caution">
    <text evidence="6">The sequence shown here is derived from an EMBL/GenBank/DDBJ whole genome shotgun (WGS) entry which is preliminary data.</text>
</comment>
<dbReference type="Gene3D" id="3.40.50.1100">
    <property type="match status" value="2"/>
</dbReference>
<dbReference type="InterPro" id="IPR001926">
    <property type="entry name" value="TrpB-like_PALP"/>
</dbReference>
<feature type="domain" description="Tryptophan synthase beta chain-like PALP" evidence="5">
    <location>
        <begin position="72"/>
        <end position="392"/>
    </location>
</feature>
<gene>
    <name evidence="4" type="primary">dsdA</name>
    <name evidence="6" type="ORF">SN16_12800</name>
</gene>
<comment type="catalytic activity">
    <reaction evidence="4">
        <text>D-serine = pyruvate + NH4(+)</text>
        <dbReference type="Rhea" id="RHEA:13977"/>
        <dbReference type="ChEBI" id="CHEBI:15361"/>
        <dbReference type="ChEBI" id="CHEBI:28938"/>
        <dbReference type="ChEBI" id="CHEBI:35247"/>
        <dbReference type="EC" id="4.3.1.18"/>
    </reaction>
</comment>
<name>A0A0C2DI50_9STAP</name>
<protein>
    <recommendedName>
        <fullName evidence="4">Probable D-serine dehydratase</fullName>
        <ecNumber evidence="4">4.3.1.18</ecNumber>
    </recommendedName>
    <alternativeName>
        <fullName evidence="4">D-serine deaminase</fullName>
        <shortName evidence="4">DSD</shortName>
    </alternativeName>
</protein>
<dbReference type="InterPro" id="IPR011780">
    <property type="entry name" value="D_Ser_am_lyase"/>
</dbReference>
<dbReference type="Proteomes" id="UP000031546">
    <property type="component" value="Unassembled WGS sequence"/>
</dbReference>
<dbReference type="GO" id="GO:0036088">
    <property type="term" value="P:D-serine catabolic process"/>
    <property type="evidence" value="ECO:0007669"/>
    <property type="project" value="TreeGrafter"/>
</dbReference>
<dbReference type="NCBIfam" id="NF002823">
    <property type="entry name" value="PRK02991.1"/>
    <property type="match status" value="1"/>
</dbReference>
<accession>A0A0C2DI50</accession>
<dbReference type="Pfam" id="PF00291">
    <property type="entry name" value="PALP"/>
    <property type="match status" value="1"/>
</dbReference>
<evidence type="ECO:0000256" key="3">
    <source>
        <dbReference type="ARBA" id="ARBA00023239"/>
    </source>
</evidence>
<evidence type="ECO:0000259" key="5">
    <source>
        <dbReference type="Pfam" id="PF00291"/>
    </source>
</evidence>
<dbReference type="EC" id="4.3.1.18" evidence="4"/>
<dbReference type="GO" id="GO:0008721">
    <property type="term" value="F:D-serine ammonia-lyase activity"/>
    <property type="evidence" value="ECO:0007669"/>
    <property type="project" value="UniProtKB-EC"/>
</dbReference>
<dbReference type="EMBL" id="JXII01000013">
    <property type="protein sequence ID" value="KIH69658.1"/>
    <property type="molecule type" value="Genomic_DNA"/>
</dbReference>
<evidence type="ECO:0000313" key="6">
    <source>
        <dbReference type="EMBL" id="KIH69658.1"/>
    </source>
</evidence>
<dbReference type="PANTHER" id="PTHR48078">
    <property type="entry name" value="THREONINE DEHYDRATASE, MITOCHONDRIAL-RELATED"/>
    <property type="match status" value="1"/>
</dbReference>
<evidence type="ECO:0000256" key="1">
    <source>
        <dbReference type="ARBA" id="ARBA00001933"/>
    </source>
</evidence>
<dbReference type="SUPFAM" id="SSF53686">
    <property type="entry name" value="Tryptophan synthase beta subunit-like PLP-dependent enzymes"/>
    <property type="match status" value="1"/>
</dbReference>
<dbReference type="NCBIfam" id="TIGR02035">
    <property type="entry name" value="D_Ser_am_lyase"/>
    <property type="match status" value="1"/>
</dbReference>
<proteinExistence type="inferred from homology"/>
<dbReference type="GO" id="GO:0016836">
    <property type="term" value="F:hydro-lyase activity"/>
    <property type="evidence" value="ECO:0007669"/>
    <property type="project" value="UniProtKB-UniRule"/>
</dbReference>
<comment type="cofactor">
    <cofactor evidence="1 4">
        <name>pyridoxal 5'-phosphate</name>
        <dbReference type="ChEBI" id="CHEBI:597326"/>
    </cofactor>
</comment>
<evidence type="ECO:0000256" key="2">
    <source>
        <dbReference type="ARBA" id="ARBA00022898"/>
    </source>
</evidence>
<dbReference type="GO" id="GO:0009097">
    <property type="term" value="P:isoleucine biosynthetic process"/>
    <property type="evidence" value="ECO:0007669"/>
    <property type="project" value="TreeGrafter"/>
</dbReference>
<reference evidence="6 7" key="1">
    <citation type="submission" date="2015-01" db="EMBL/GenBank/DDBJ databases">
        <title>Genome sequences of high lactate-tolerant strain Salinicoccus roseus W12 with industrial interest.</title>
        <authorList>
            <person name="Wang H."/>
            <person name="Yu B."/>
        </authorList>
    </citation>
    <scope>NUCLEOTIDE SEQUENCE [LARGE SCALE GENOMIC DNA]</scope>
    <source>
        <strain evidence="6 7">W12</strain>
    </source>
</reference>
<dbReference type="InterPro" id="IPR050147">
    <property type="entry name" value="Ser/Thr_Dehydratase"/>
</dbReference>
<dbReference type="GeneID" id="77846421"/>
<dbReference type="RefSeq" id="WP_040107029.1">
    <property type="nucleotide sequence ID" value="NZ_JABEVU030000001.1"/>
</dbReference>
<dbReference type="HAMAP" id="MF_01030">
    <property type="entry name" value="D_Ser_dehydrat"/>
    <property type="match status" value="1"/>
</dbReference>
<evidence type="ECO:0000256" key="4">
    <source>
        <dbReference type="HAMAP-Rule" id="MF_01030"/>
    </source>
</evidence>
<dbReference type="PANTHER" id="PTHR48078:SF9">
    <property type="entry name" value="D-SERINE DEHYDRATASE"/>
    <property type="match status" value="1"/>
</dbReference>
<keyword evidence="3 4" id="KW-0456">Lyase</keyword>
<feature type="modified residue" description="N6-(pyridoxal phosphate)lysine" evidence="4">
    <location>
        <position position="116"/>
    </location>
</feature>
<dbReference type="InterPro" id="IPR036052">
    <property type="entry name" value="TrpB-like_PALP_sf"/>
</dbReference>
<comment type="similarity">
    <text evidence="4">Belongs to the serine/threonine dehydratase family. DsdA subfamily.</text>
</comment>
<evidence type="ECO:0000313" key="7">
    <source>
        <dbReference type="Proteomes" id="UP000031546"/>
    </source>
</evidence>
<keyword evidence="2 4" id="KW-0663">Pyridoxal phosphate</keyword>
<organism evidence="6 7">
    <name type="scientific">Salinicoccus roseus</name>
    <dbReference type="NCBI Taxonomy" id="45670"/>
    <lineage>
        <taxon>Bacteria</taxon>
        <taxon>Bacillati</taxon>
        <taxon>Bacillota</taxon>
        <taxon>Bacilli</taxon>
        <taxon>Bacillales</taxon>
        <taxon>Staphylococcaceae</taxon>
        <taxon>Salinicoccus</taxon>
    </lineage>
</organism>
<dbReference type="AlphaFoldDB" id="A0A0C2DI50"/>
<dbReference type="STRING" id="45670.SN16_12800"/>